<feature type="region of interest" description="Disordered" evidence="11">
    <location>
        <begin position="708"/>
        <end position="728"/>
    </location>
</feature>
<evidence type="ECO:0000313" key="17">
    <source>
        <dbReference type="RefSeq" id="XP_027091541.1"/>
    </source>
</evidence>
<feature type="domain" description="Post-SET" evidence="13">
    <location>
        <begin position="926"/>
        <end position="942"/>
    </location>
</feature>
<feature type="region of interest" description="Disordered" evidence="11">
    <location>
        <begin position="216"/>
        <end position="253"/>
    </location>
</feature>
<dbReference type="SMART" id="SM00570">
    <property type="entry name" value="AWS"/>
    <property type="match status" value="1"/>
</dbReference>
<dbReference type="SUPFAM" id="SSF82199">
    <property type="entry name" value="SET domain"/>
    <property type="match status" value="1"/>
</dbReference>
<evidence type="ECO:0000256" key="11">
    <source>
        <dbReference type="SAM" id="MobiDB-lite"/>
    </source>
</evidence>
<organism evidence="16 17">
    <name type="scientific">Coffea arabica</name>
    <name type="common">Arabian coffee</name>
    <dbReference type="NCBI Taxonomy" id="13443"/>
    <lineage>
        <taxon>Eukaryota</taxon>
        <taxon>Viridiplantae</taxon>
        <taxon>Streptophyta</taxon>
        <taxon>Embryophyta</taxon>
        <taxon>Tracheophyta</taxon>
        <taxon>Spermatophyta</taxon>
        <taxon>Magnoliopsida</taxon>
        <taxon>eudicotyledons</taxon>
        <taxon>Gunneridae</taxon>
        <taxon>Pentapetalae</taxon>
        <taxon>asterids</taxon>
        <taxon>lamiids</taxon>
        <taxon>Gentianales</taxon>
        <taxon>Rubiaceae</taxon>
        <taxon>Ixoroideae</taxon>
        <taxon>Gardenieae complex</taxon>
        <taxon>Bertiereae - Coffeeae clade</taxon>
        <taxon>Coffeeae</taxon>
        <taxon>Coffea</taxon>
    </lineage>
</organism>
<feature type="region of interest" description="Disordered" evidence="11">
    <location>
        <begin position="421"/>
        <end position="447"/>
    </location>
</feature>
<feature type="region of interest" description="Disordered" evidence="11">
    <location>
        <begin position="1519"/>
        <end position="1567"/>
    </location>
</feature>
<feature type="compositionally biased region" description="Basic and acidic residues" evidence="11">
    <location>
        <begin position="242"/>
        <end position="252"/>
    </location>
</feature>
<dbReference type="InterPro" id="IPR046341">
    <property type="entry name" value="SET_dom_sf"/>
</dbReference>
<reference evidence="17" key="2">
    <citation type="submission" date="2025-08" db="UniProtKB">
        <authorList>
            <consortium name="RefSeq"/>
        </authorList>
    </citation>
    <scope>IDENTIFICATION</scope>
    <source>
        <tissue evidence="17">Leaves</tissue>
    </source>
</reference>
<feature type="compositionally biased region" description="Polar residues" evidence="11">
    <location>
        <begin position="1613"/>
        <end position="1628"/>
    </location>
</feature>
<feature type="domain" description="CW-type" evidence="14">
    <location>
        <begin position="634"/>
        <end position="688"/>
    </location>
</feature>
<dbReference type="Gene3D" id="3.30.40.100">
    <property type="match status" value="1"/>
</dbReference>
<dbReference type="PROSITE" id="PS50280">
    <property type="entry name" value="SET"/>
    <property type="match status" value="1"/>
</dbReference>
<dbReference type="GO" id="GO:0005634">
    <property type="term" value="C:nucleus"/>
    <property type="evidence" value="ECO:0007669"/>
    <property type="project" value="UniProtKB-SubCell"/>
</dbReference>
<feature type="compositionally biased region" description="Basic residues" evidence="11">
    <location>
        <begin position="547"/>
        <end position="562"/>
    </location>
</feature>
<dbReference type="InterPro" id="IPR001214">
    <property type="entry name" value="SET_dom"/>
</dbReference>
<dbReference type="Proteomes" id="UP001652660">
    <property type="component" value="Chromosome 10e"/>
</dbReference>
<feature type="compositionally biased region" description="Low complexity" evidence="11">
    <location>
        <begin position="715"/>
        <end position="727"/>
    </location>
</feature>
<dbReference type="GO" id="GO:0046975">
    <property type="term" value="F:histone H3K36 methyltransferase activity"/>
    <property type="evidence" value="ECO:0007669"/>
    <property type="project" value="InterPro"/>
</dbReference>
<keyword evidence="3" id="KW-0158">Chromosome</keyword>
<dbReference type="Gene3D" id="2.170.270.10">
    <property type="entry name" value="SET domain"/>
    <property type="match status" value="1"/>
</dbReference>
<feature type="compositionally biased region" description="Basic and acidic residues" evidence="11">
    <location>
        <begin position="563"/>
        <end position="587"/>
    </location>
</feature>
<evidence type="ECO:0000313" key="16">
    <source>
        <dbReference type="Proteomes" id="UP001652660"/>
    </source>
</evidence>
<keyword evidence="7" id="KW-0479">Metal-binding</keyword>
<dbReference type="GO" id="GO:0008270">
    <property type="term" value="F:zinc ion binding"/>
    <property type="evidence" value="ECO:0007669"/>
    <property type="project" value="UniProtKB-KW"/>
</dbReference>
<evidence type="ECO:0000256" key="8">
    <source>
        <dbReference type="ARBA" id="ARBA00022771"/>
    </source>
</evidence>
<accession>A0A6P6UMG0</accession>
<comment type="subcellular location">
    <subcellularLocation>
        <location evidence="2">Chromosome</location>
    </subcellularLocation>
    <subcellularLocation>
        <location evidence="1">Nucleus</location>
    </subcellularLocation>
</comment>
<evidence type="ECO:0000256" key="5">
    <source>
        <dbReference type="ARBA" id="ARBA00022679"/>
    </source>
</evidence>
<feature type="region of interest" description="Disordered" evidence="11">
    <location>
        <begin position="525"/>
        <end position="620"/>
    </location>
</feature>
<dbReference type="GO" id="GO:0005694">
    <property type="term" value="C:chromosome"/>
    <property type="evidence" value="ECO:0007669"/>
    <property type="project" value="UniProtKB-SubCell"/>
</dbReference>
<evidence type="ECO:0000256" key="10">
    <source>
        <dbReference type="ARBA" id="ARBA00023242"/>
    </source>
</evidence>
<dbReference type="InterPro" id="IPR044437">
    <property type="entry name" value="SETD2/Set2_SET"/>
</dbReference>
<dbReference type="FunFam" id="2.170.270.10:FF:000035">
    <property type="entry name" value="Histone-lysine N-methyltransferase"/>
    <property type="match status" value="1"/>
</dbReference>
<keyword evidence="6" id="KW-0949">S-adenosyl-L-methionine</keyword>
<keyword evidence="16" id="KW-1185">Reference proteome</keyword>
<proteinExistence type="predicted"/>
<protein>
    <submittedName>
        <fullName evidence="17">Uncharacterized protein</fullName>
    </submittedName>
</protein>
<dbReference type="OrthoDB" id="422362at2759"/>
<evidence type="ECO:0000256" key="4">
    <source>
        <dbReference type="ARBA" id="ARBA00022603"/>
    </source>
</evidence>
<sequence length="1658" mass="182392">MLAGMSTGENVHDCVEESSAANSTFSLEELSTLQQSCRTFSMRDDDSSKRVDAEDLSGADEVVAAFQSFCIDNSSLMRDQEEKDTVKVDYSAESSVLRNDEREDALNANFPLDSYPIGGERKAITRVDDNSNTCPDITCSSPCWRSSRRNRLDQENKKKGPERDCRKTSSKSAFLDVSSLQLTRRRRSSLSKQARATVWGFLGNISVLEQHGAVDISPQKAKKSRRLKGVGANGKREKNKKARDSTKLKGERFNPTGPITLKVKFGSREAASLVNVSTVMDDNKEQDSRQESFPEVSIDVQDLTKKEADGSMSCQSCDGTLDKASDIHLAIENITENAGGNAYGDLCESPFQAEVGKVVATIDNRISDSGTSPDSEVINLTPDAQISEKDPDALHHTLSSINAYLASENMSNSSLLCKDADEGKRENEHPQTSNFSVNVEAPGPENLVDDQEFSKLGQKEKVGDVFYHSDASTSTTTENVYLNTFEVEGLPKEPPPCSKVTDYAISSETNKVESAIEANLSPRLGTEIGPVESSKSKKLLPCTNGKKVARSSRARKETRTKREKTSKTKGSQEKSSAKQKGKDKGLKGDSAQTLNEVENHCETEAGETGIGNKSLTEDTPPKDMAPVMVAQECIPITQAWVCCDSCNKWRRIPAALADMIRENDRKWYCKDNMDKDFADCSIPQEKSNADINAELQISDASCEEDADSDARLDSVKSTQKQQKVTQQPSWTHIKSNSFLHRRRKTQAIDEIMVCHCKPPSEGRVGCGDGCLNRMLNIECIQRTCPGGEFCSNQQFQKRKYAKLKAIKCGKKGYGLQLLEDVSEGQFLTEYVGEVLDMHAYEARQREYAVKGHRHFYFMTLNGSEVIDACAKGNLGRFINHSCEPNCRTEKWMVNGEVCIGIFALRDIKKGEEVTFDYNYVRVFGAAAKKCVCGSSQCRGYIGGDPLNAEIVVQDDSDDEYPEPIMSLGDGIALTSSHTEEEKQIREMSNQAKIDIDCSSTAAGCLENTKENGDTKLSASTALSIAISLEKESSVGQHSPVQLVGTSSESGGITSGNISAAPEECFARETSVGNPLCSNQGSDANSLSLASGKIDPVKKVKNDVGEVGVVLSKSRARIKTSKNLSSVKKRKPKAEALDGKKPMEFDTKVHLPPFRSKQLLEDLSNGRFEAVQEKLNELLDNDGGISKRKDASRGYLKLLLLTAASGDSGNGEAIQSNRDLSMILDALLKTKSRTALVDIINKNGLQMLHNIMKRCRKQFIKIPILRKLLKVLEYLATREILTFEHINGGPRYPGVESFRDSILSLTEHTDKQVHQIARSFRDRWIPRSSRKFGCVHRDDCRIELHRSSTRDTISASHANSNDCAGVPSETFDGAAKPVLASSSVDAQVPDVSSGSRSTRKRKSRWDQPFKGSPDLGADISMAGDGANNMEEDVPPGFSFPLNRPMLPSDAYLNDIDHKEGRPSYAKRPYGVAMGHSQPRFISRLSVAYGIPISIVHQFGTSEAETSENWIVAPGMPFQPFPPLPPYPRDKNKHSMSQASQKAGQDSHNRATHSSQNPPSTSGATGTGMQTVTQTDFRRVRGPHNLSRTYFRQEKWNSSTAGGSQIQKRNVWGSMGNNSRNGTYQASPRSIHNDEFNSSHCSEDISTGMQSGVKFHQHPW</sequence>
<keyword evidence="4" id="KW-0489">Methyltransferase</keyword>
<evidence type="ECO:0000256" key="2">
    <source>
        <dbReference type="ARBA" id="ARBA00004286"/>
    </source>
</evidence>
<dbReference type="PROSITE" id="PS51050">
    <property type="entry name" value="ZF_CW"/>
    <property type="match status" value="1"/>
</dbReference>
<reference evidence="16" key="1">
    <citation type="journal article" date="2025" name="Foods">
        <title>Unveiling the Microbial Signatures of Arabica Coffee Cherries: Insights into Ripeness Specific Diversity, Functional Traits, and Implications for Quality and Safety.</title>
        <authorList>
            <consortium name="RefSeq"/>
            <person name="Tenea G.N."/>
            <person name="Cifuentes V."/>
            <person name="Reyes P."/>
            <person name="Cevallos-Vallejos M."/>
        </authorList>
    </citation>
    <scope>NUCLEOTIDE SEQUENCE [LARGE SCALE GENOMIC DNA]</scope>
</reference>
<feature type="region of interest" description="Disordered" evidence="11">
    <location>
        <begin position="1608"/>
        <end position="1628"/>
    </location>
</feature>
<feature type="compositionally biased region" description="Basic and acidic residues" evidence="11">
    <location>
        <begin position="150"/>
        <end position="167"/>
    </location>
</feature>
<dbReference type="Pfam" id="PF00856">
    <property type="entry name" value="SET"/>
    <property type="match status" value="1"/>
</dbReference>
<feature type="domain" description="AWS" evidence="15">
    <location>
        <begin position="749"/>
        <end position="799"/>
    </location>
</feature>
<evidence type="ECO:0000259" key="13">
    <source>
        <dbReference type="PROSITE" id="PS50868"/>
    </source>
</evidence>
<dbReference type="Pfam" id="PF07496">
    <property type="entry name" value="zf-CW"/>
    <property type="match status" value="1"/>
</dbReference>
<gene>
    <name evidence="17" type="primary">LOC113712350</name>
</gene>
<dbReference type="PROSITE" id="PS00018">
    <property type="entry name" value="EF_HAND_1"/>
    <property type="match status" value="1"/>
</dbReference>
<evidence type="ECO:0000256" key="7">
    <source>
        <dbReference type="ARBA" id="ARBA00022723"/>
    </source>
</evidence>
<dbReference type="PROSITE" id="PS50868">
    <property type="entry name" value="POST_SET"/>
    <property type="match status" value="1"/>
</dbReference>
<dbReference type="InterPro" id="IPR018247">
    <property type="entry name" value="EF_Hand_1_Ca_BS"/>
</dbReference>
<keyword evidence="9" id="KW-0862">Zinc</keyword>
<dbReference type="InterPro" id="IPR050777">
    <property type="entry name" value="SET2_Histone-Lys_MeTrsfase"/>
</dbReference>
<feature type="domain" description="SET" evidence="12">
    <location>
        <begin position="801"/>
        <end position="918"/>
    </location>
</feature>
<evidence type="ECO:0000256" key="6">
    <source>
        <dbReference type="ARBA" id="ARBA00022691"/>
    </source>
</evidence>
<dbReference type="PANTHER" id="PTHR22884">
    <property type="entry name" value="SET DOMAIN PROTEINS"/>
    <property type="match status" value="1"/>
</dbReference>
<dbReference type="RefSeq" id="XP_027091541.1">
    <property type="nucleotide sequence ID" value="XM_027235740.2"/>
</dbReference>
<evidence type="ECO:0000256" key="3">
    <source>
        <dbReference type="ARBA" id="ARBA00022454"/>
    </source>
</evidence>
<dbReference type="GO" id="GO:0032259">
    <property type="term" value="P:methylation"/>
    <property type="evidence" value="ECO:0007669"/>
    <property type="project" value="UniProtKB-KW"/>
</dbReference>
<name>A0A6P6UMG0_COFAR</name>
<dbReference type="Pfam" id="PF17907">
    <property type="entry name" value="AWS"/>
    <property type="match status" value="1"/>
</dbReference>
<evidence type="ECO:0000259" key="15">
    <source>
        <dbReference type="PROSITE" id="PS51215"/>
    </source>
</evidence>
<feature type="region of interest" description="Disordered" evidence="11">
    <location>
        <begin position="148"/>
        <end position="170"/>
    </location>
</feature>
<dbReference type="InterPro" id="IPR006560">
    <property type="entry name" value="AWS_dom"/>
</dbReference>
<dbReference type="InterPro" id="IPR011124">
    <property type="entry name" value="Znf_CW"/>
</dbReference>
<feature type="region of interest" description="Disordered" evidence="11">
    <location>
        <begin position="1381"/>
        <end position="1430"/>
    </location>
</feature>
<keyword evidence="10" id="KW-0539">Nucleus</keyword>
<evidence type="ECO:0000256" key="1">
    <source>
        <dbReference type="ARBA" id="ARBA00004123"/>
    </source>
</evidence>
<evidence type="ECO:0000259" key="12">
    <source>
        <dbReference type="PROSITE" id="PS50280"/>
    </source>
</evidence>
<evidence type="ECO:0000259" key="14">
    <source>
        <dbReference type="PROSITE" id="PS51050"/>
    </source>
</evidence>
<keyword evidence="5" id="KW-0808">Transferase</keyword>
<dbReference type="SMART" id="SM00317">
    <property type="entry name" value="SET"/>
    <property type="match status" value="1"/>
</dbReference>
<dbReference type="PROSITE" id="PS51215">
    <property type="entry name" value="AWS"/>
    <property type="match status" value="1"/>
</dbReference>
<dbReference type="InterPro" id="IPR003616">
    <property type="entry name" value="Post-SET_dom"/>
</dbReference>
<dbReference type="CDD" id="cd19172">
    <property type="entry name" value="SET_SETD2"/>
    <property type="match status" value="1"/>
</dbReference>
<keyword evidence="8" id="KW-0863">Zinc-finger</keyword>
<feature type="compositionally biased region" description="Polar residues" evidence="11">
    <location>
        <begin position="1533"/>
        <end position="1567"/>
    </location>
</feature>
<evidence type="ECO:0000256" key="9">
    <source>
        <dbReference type="ARBA" id="ARBA00022833"/>
    </source>
</evidence>
<dbReference type="GeneID" id="113712350"/>